<dbReference type="PATRIC" id="fig|1423792.3.peg.338"/>
<sequence>MIKGFVFDLDGVITDTAKYHFQAWKEMAAKELNIVVTPELNEHLKGVSRMDSLDVILRAGGKEQDYTQEQKVALATEKNDLYKKLISHMTAADILPGINDFLTDLQQNDYPISVASASFNAPVIIERLGLSYILDKIVDPGTLHHGKPDPEIFEKAADLIGTPYAETVGLEDATAGIAGIKAAGMFAVGIGPKSKLPAADINFDQTGDISLTAIERAFDRIRH</sequence>
<feature type="site" description="Important for catalytic activity and assists the phosphoryl transfer reaction to Asp8 by balancing charge and orienting the reacting groups" evidence="5">
    <location>
        <position position="116"/>
    </location>
</feature>
<feature type="active site" description="Nucleophile" evidence="2">
    <location>
        <position position="8"/>
    </location>
</feature>
<dbReference type="CDD" id="cd02598">
    <property type="entry name" value="HAD_BPGM"/>
    <property type="match status" value="1"/>
</dbReference>
<comment type="caution">
    <text evidence="6">The sequence shown here is derived from an EMBL/GenBank/DDBJ whole genome shotgun (WGS) entry which is preliminary data.</text>
</comment>
<feature type="binding site" evidence="3">
    <location>
        <position position="52"/>
    </location>
    <ligand>
        <name>substrate</name>
    </ligand>
</feature>
<feature type="binding site" evidence="3">
    <location>
        <begin position="44"/>
        <end position="49"/>
    </location>
    <ligand>
        <name>substrate</name>
    </ligand>
</feature>
<dbReference type="SUPFAM" id="SSF56784">
    <property type="entry name" value="HAD-like"/>
    <property type="match status" value="1"/>
</dbReference>
<feature type="binding site" evidence="3">
    <location>
        <position position="78"/>
    </location>
    <ligand>
        <name>substrate</name>
    </ligand>
</feature>
<dbReference type="Gene3D" id="1.10.150.240">
    <property type="entry name" value="Putative phosphatase, domain 2"/>
    <property type="match status" value="1"/>
</dbReference>
<dbReference type="SFLD" id="SFLDS00003">
    <property type="entry name" value="Haloacid_Dehalogenase"/>
    <property type="match status" value="1"/>
</dbReference>
<dbReference type="InterPro" id="IPR010972">
    <property type="entry name" value="Beta-PGM"/>
</dbReference>
<evidence type="ECO:0000256" key="2">
    <source>
        <dbReference type="PIRSR" id="PIRSR610972-1"/>
    </source>
</evidence>
<dbReference type="GO" id="GO:0008801">
    <property type="term" value="F:beta-phosphoglucomutase activity"/>
    <property type="evidence" value="ECO:0007669"/>
    <property type="project" value="InterPro"/>
</dbReference>
<dbReference type="NCBIfam" id="TIGR01509">
    <property type="entry name" value="HAD-SF-IA-v3"/>
    <property type="match status" value="1"/>
</dbReference>
<keyword evidence="4" id="KW-0479">Metal-binding</keyword>
<gene>
    <name evidence="6" type="ORF">FD09_GL000336</name>
</gene>
<dbReference type="InterPro" id="IPR036412">
    <property type="entry name" value="HAD-like_sf"/>
</dbReference>
<evidence type="ECO:0000313" key="7">
    <source>
        <dbReference type="Proteomes" id="UP000051330"/>
    </source>
</evidence>
<proteinExistence type="inferred from homology"/>
<keyword evidence="7" id="KW-1185">Reference proteome</keyword>
<organism evidence="6 7">
    <name type="scientific">Schleiferilactobacillus perolens DSM 12744</name>
    <dbReference type="NCBI Taxonomy" id="1423792"/>
    <lineage>
        <taxon>Bacteria</taxon>
        <taxon>Bacillati</taxon>
        <taxon>Bacillota</taxon>
        <taxon>Bacilli</taxon>
        <taxon>Lactobacillales</taxon>
        <taxon>Lactobacillaceae</taxon>
        <taxon>Schleiferilactobacillus</taxon>
    </lineage>
</organism>
<dbReference type="EMBL" id="AZEC01000001">
    <property type="protein sequence ID" value="KRL14680.1"/>
    <property type="molecule type" value="Genomic_DNA"/>
</dbReference>
<comment type="similarity">
    <text evidence="1">Belongs to the HAD-like hydrolase superfamily. CbbY/CbbZ/Gph/YieH family.</text>
</comment>
<protein>
    <submittedName>
        <fullName evidence="6">Beta-phosphoglucomutase</fullName>
    </submittedName>
</protein>
<dbReference type="STRING" id="1423792.FD09_GL000336"/>
<feature type="binding site" evidence="3">
    <location>
        <position position="147"/>
    </location>
    <ligand>
        <name>substrate</name>
    </ligand>
</feature>
<dbReference type="NCBIfam" id="TIGR02009">
    <property type="entry name" value="PGMB-YQAB-SF"/>
    <property type="match status" value="1"/>
</dbReference>
<dbReference type="GO" id="GO:0005975">
    <property type="term" value="P:carbohydrate metabolic process"/>
    <property type="evidence" value="ECO:0007669"/>
    <property type="project" value="InterPro"/>
</dbReference>
<dbReference type="SFLD" id="SFLDG01129">
    <property type="entry name" value="C1.5:_HAD__Beta-PGM__Phosphata"/>
    <property type="match status" value="1"/>
</dbReference>
<dbReference type="InterPro" id="IPR023214">
    <property type="entry name" value="HAD_sf"/>
</dbReference>
<dbReference type="InterPro" id="IPR010976">
    <property type="entry name" value="B-phosphoglucomutase_hydrolase"/>
</dbReference>
<dbReference type="Pfam" id="PF00702">
    <property type="entry name" value="Hydrolase"/>
    <property type="match status" value="1"/>
</dbReference>
<feature type="site" description="Important for catalytic activity and assists the phosphoryl transfer reaction to Asp8 by balancing charge and orienting the reacting groups" evidence="5">
    <location>
        <position position="147"/>
    </location>
</feature>
<dbReference type="Gene3D" id="3.40.50.1000">
    <property type="entry name" value="HAD superfamily/HAD-like"/>
    <property type="match status" value="1"/>
</dbReference>
<dbReference type="InterPro" id="IPR006439">
    <property type="entry name" value="HAD-SF_hydro_IA"/>
</dbReference>
<feature type="binding site" evidence="3">
    <location>
        <position position="24"/>
    </location>
    <ligand>
        <name>substrate</name>
    </ligand>
</feature>
<evidence type="ECO:0000256" key="1">
    <source>
        <dbReference type="ARBA" id="ARBA00006171"/>
    </source>
</evidence>
<dbReference type="GO" id="GO:0000287">
    <property type="term" value="F:magnesium ion binding"/>
    <property type="evidence" value="ECO:0007669"/>
    <property type="project" value="InterPro"/>
</dbReference>
<feature type="binding site" evidence="3">
    <location>
        <begin position="116"/>
        <end position="120"/>
    </location>
    <ligand>
        <name>substrate</name>
    </ligand>
</feature>
<feature type="binding site" evidence="3">
    <location>
        <begin position="8"/>
        <end position="10"/>
    </location>
    <ligand>
        <name>substrate</name>
    </ligand>
</feature>
<evidence type="ECO:0000256" key="5">
    <source>
        <dbReference type="PIRSR" id="PIRSR610972-4"/>
    </source>
</evidence>
<evidence type="ECO:0000256" key="4">
    <source>
        <dbReference type="PIRSR" id="PIRSR610972-3"/>
    </source>
</evidence>
<comment type="cofactor">
    <cofactor evidence="4">
        <name>Mg(2+)</name>
        <dbReference type="ChEBI" id="CHEBI:18420"/>
    </cofactor>
    <text evidence="4">Binds 2 magnesium ions per subunit.</text>
</comment>
<dbReference type="PANTHER" id="PTHR43481:SF4">
    <property type="entry name" value="GLYCEROL-1-PHOSPHATE PHOSPHOHYDROLASE 1-RELATED"/>
    <property type="match status" value="1"/>
</dbReference>
<dbReference type="InterPro" id="IPR023198">
    <property type="entry name" value="PGP-like_dom2"/>
</dbReference>
<feature type="binding site" evidence="4">
    <location>
        <position position="171"/>
    </location>
    <ligand>
        <name>Mg(2+)</name>
        <dbReference type="ChEBI" id="CHEBI:18420"/>
    </ligand>
</feature>
<dbReference type="InterPro" id="IPR051806">
    <property type="entry name" value="HAD-like_SPP"/>
</dbReference>
<dbReference type="OrthoDB" id="9797743at2"/>
<feature type="binding site" evidence="4">
    <location>
        <position position="172"/>
    </location>
    <ligand>
        <name>Mg(2+)</name>
        <dbReference type="ChEBI" id="CHEBI:18420"/>
    </ligand>
</feature>
<dbReference type="Proteomes" id="UP000051330">
    <property type="component" value="Unassembled WGS sequence"/>
</dbReference>
<dbReference type="NCBIfam" id="TIGR01990">
    <property type="entry name" value="bPGM"/>
    <property type="match status" value="1"/>
</dbReference>
<dbReference type="AlphaFoldDB" id="A0A0R1NEG4"/>
<reference evidence="6 7" key="1">
    <citation type="journal article" date="2015" name="Genome Announc.">
        <title>Expanding the biotechnology potential of lactobacilli through comparative genomics of 213 strains and associated genera.</title>
        <authorList>
            <person name="Sun Z."/>
            <person name="Harris H.M."/>
            <person name="McCann A."/>
            <person name="Guo C."/>
            <person name="Argimon S."/>
            <person name="Zhang W."/>
            <person name="Yang X."/>
            <person name="Jeffery I.B."/>
            <person name="Cooney J.C."/>
            <person name="Kagawa T.F."/>
            <person name="Liu W."/>
            <person name="Song Y."/>
            <person name="Salvetti E."/>
            <person name="Wrobel A."/>
            <person name="Rasinkangas P."/>
            <person name="Parkhill J."/>
            <person name="Rea M.C."/>
            <person name="O'Sullivan O."/>
            <person name="Ritari J."/>
            <person name="Douillard F.P."/>
            <person name="Paul Ross R."/>
            <person name="Yang R."/>
            <person name="Briner A.E."/>
            <person name="Felis G.E."/>
            <person name="de Vos W.M."/>
            <person name="Barrangou R."/>
            <person name="Klaenhammer T.R."/>
            <person name="Caufield P.W."/>
            <person name="Cui Y."/>
            <person name="Zhang H."/>
            <person name="O'Toole P.W."/>
        </authorList>
    </citation>
    <scope>NUCLEOTIDE SEQUENCE [LARGE SCALE GENOMIC DNA]</scope>
    <source>
        <strain evidence="6 7">DSM 12744</strain>
    </source>
</reference>
<name>A0A0R1NEG4_9LACO</name>
<dbReference type="GO" id="GO:0050308">
    <property type="term" value="F:sugar-phosphatase activity"/>
    <property type="evidence" value="ECO:0007669"/>
    <property type="project" value="TreeGrafter"/>
</dbReference>
<feature type="binding site" evidence="4">
    <location>
        <position position="10"/>
    </location>
    <ligand>
        <name>Mg(2+)</name>
        <dbReference type="ChEBI" id="CHEBI:18420"/>
    </ligand>
</feature>
<dbReference type="RefSeq" id="WP_057817587.1">
    <property type="nucleotide sequence ID" value="NZ_AZEC01000001.1"/>
</dbReference>
<keyword evidence="4" id="KW-0460">Magnesium</keyword>
<evidence type="ECO:0000256" key="3">
    <source>
        <dbReference type="PIRSR" id="PIRSR610972-2"/>
    </source>
</evidence>
<accession>A0A0R1NEG4</accession>
<dbReference type="PANTHER" id="PTHR43481">
    <property type="entry name" value="FRUCTOSE-1-PHOSPHATE PHOSPHATASE"/>
    <property type="match status" value="1"/>
</dbReference>
<feature type="active site" description="Proton donor/acceptor" evidence="2">
    <location>
        <position position="10"/>
    </location>
</feature>
<evidence type="ECO:0000313" key="6">
    <source>
        <dbReference type="EMBL" id="KRL14680.1"/>
    </source>
</evidence>
<feature type="binding site" evidence="4">
    <location>
        <position position="8"/>
    </location>
    <ligand>
        <name>Mg(2+)</name>
        <dbReference type="ChEBI" id="CHEBI:18420"/>
    </ligand>
</feature>